<accession>A0A0M4RTZ2</accession>
<dbReference type="RefSeq" id="YP_009191639.1">
    <property type="nucleotide sequence ID" value="NC_028699.1"/>
</dbReference>
<protein>
    <recommendedName>
        <fullName evidence="3">AlpA family transcriptional regulator</fullName>
    </recommendedName>
</protein>
<dbReference type="OrthoDB" id="22196at10239"/>
<dbReference type="KEGG" id="vg:26519778"/>
<dbReference type="EMBL" id="KT630649">
    <property type="protein sequence ID" value="ALF02508.1"/>
    <property type="molecule type" value="Genomic_DNA"/>
</dbReference>
<gene>
    <name evidence="1" type="ORF">SEN34_33</name>
</gene>
<reference evidence="1 2" key="1">
    <citation type="submission" date="2015-08" db="EMBL/GenBank/DDBJ databases">
        <title>Phages of Salmonella enterica subsp. salamae and subsp. diarizonae: novel phages with a mosaic genome structure and activity against pathogenic S. enterica subsp. enterica isolates.</title>
        <authorList>
            <person name="Pastekova L."/>
            <person name="Bosak J."/>
            <person name="Dedicova D."/>
            <person name="Benada O."/>
            <person name="Smarda J."/>
            <person name="Smajs D."/>
        </authorList>
    </citation>
    <scope>NUCLEOTIDE SEQUENCE [LARGE SCALE GENOMIC DNA]</scope>
    <source>
        <strain evidence="1">SEN34</strain>
    </source>
</reference>
<name>A0A0M4RTZ2_9CAUD</name>
<sequence>MNDIAQNNVGMIDEKEAMRMIKVSSRMTISKYTKLYNFPKPIRTHPKQYLESEVVQWILNGGINQKSS</sequence>
<keyword evidence="2" id="KW-1185">Reference proteome</keyword>
<dbReference type="GeneID" id="26519778"/>
<organism evidence="1 2">
    <name type="scientific">Salmonella phage SEN34</name>
    <dbReference type="NCBI Taxonomy" id="1647463"/>
    <lineage>
        <taxon>Viruses</taxon>
        <taxon>Duplodnaviria</taxon>
        <taxon>Heunggongvirae</taxon>
        <taxon>Uroviricota</taxon>
        <taxon>Caudoviricetes</taxon>
        <taxon>Brunovirus</taxon>
        <taxon>Brunovirus SEN34</taxon>
    </lineage>
</organism>
<evidence type="ECO:0008006" key="3">
    <source>
        <dbReference type="Google" id="ProtNLM"/>
    </source>
</evidence>
<evidence type="ECO:0000313" key="2">
    <source>
        <dbReference type="Proteomes" id="UP000201622"/>
    </source>
</evidence>
<proteinExistence type="predicted"/>
<evidence type="ECO:0000313" key="1">
    <source>
        <dbReference type="EMBL" id="ALF02508.1"/>
    </source>
</evidence>
<dbReference type="Proteomes" id="UP000201622">
    <property type="component" value="Segment"/>
</dbReference>